<name>A0A1F4RZV3_UNCSA</name>
<comment type="subcellular location">
    <subcellularLocation>
        <location evidence="1">Cell membrane</location>
        <topology evidence="1">Multi-pass membrane protein</topology>
    </subcellularLocation>
</comment>
<protein>
    <recommendedName>
        <fullName evidence="10">Cobalamin biosynthesis protein CbiM</fullName>
    </recommendedName>
</protein>
<comment type="caution">
    <text evidence="8">The sequence shown here is derived from an EMBL/GenBank/DDBJ whole genome shotgun (WGS) entry which is preliminary data.</text>
</comment>
<feature type="transmembrane region" description="Helical" evidence="7">
    <location>
        <begin position="167"/>
        <end position="186"/>
    </location>
</feature>
<feature type="transmembrane region" description="Helical" evidence="7">
    <location>
        <begin position="103"/>
        <end position="128"/>
    </location>
</feature>
<dbReference type="AlphaFoldDB" id="A0A1F4RZV3"/>
<organism evidence="8 9">
    <name type="scientific">candidate division WOR-1 bacterium RIFOXYB2_FULL_36_35</name>
    <dbReference type="NCBI Taxonomy" id="1802578"/>
    <lineage>
        <taxon>Bacteria</taxon>
        <taxon>Bacillati</taxon>
        <taxon>Saganbacteria</taxon>
    </lineage>
</organism>
<keyword evidence="6 7" id="KW-0472">Membrane</keyword>
<dbReference type="Proteomes" id="UP000177905">
    <property type="component" value="Unassembled WGS sequence"/>
</dbReference>
<dbReference type="EMBL" id="MEUA01000049">
    <property type="protein sequence ID" value="OGC13701.1"/>
    <property type="molecule type" value="Genomic_DNA"/>
</dbReference>
<feature type="transmembrane region" description="Helical" evidence="7">
    <location>
        <begin position="206"/>
        <end position="225"/>
    </location>
</feature>
<sequence length="233" mass="24913">MHIPDGFLDPRMSVGLIGVAVLTIGYCFNKVKEAVTILVPSKALEGLAAQNFVQLLGKSKRVLSKAGEQKIYKMGMVASLVFAAQMFNFPISQGTSGHLIGGAFSVVILGPFAGVLVLAVVVMIQALFFADGGLLAIGANVINMAFFGAFIPYYLYSFLKSRISKNLSIAFASWFSVVLASIIASFEIAMSGTVDLSLVLKSMVSVHILIGFVEAFVTGFMVQMFNRMTAEGE</sequence>
<evidence type="ECO:0000256" key="2">
    <source>
        <dbReference type="ARBA" id="ARBA00022448"/>
    </source>
</evidence>
<evidence type="ECO:0000313" key="9">
    <source>
        <dbReference type="Proteomes" id="UP000177905"/>
    </source>
</evidence>
<dbReference type="InterPro" id="IPR002751">
    <property type="entry name" value="CbiM/NikMN"/>
</dbReference>
<keyword evidence="4 7" id="KW-0812">Transmembrane</keyword>
<feature type="transmembrane region" description="Helical" evidence="7">
    <location>
        <begin position="134"/>
        <end position="155"/>
    </location>
</feature>
<proteinExistence type="predicted"/>
<evidence type="ECO:0000256" key="7">
    <source>
        <dbReference type="SAM" id="Phobius"/>
    </source>
</evidence>
<dbReference type="Gene3D" id="1.10.1760.20">
    <property type="match status" value="1"/>
</dbReference>
<dbReference type="PANTHER" id="PTHR34229:SF1">
    <property type="entry name" value="METAL TRANSPORT PROTEIN HI_1621-RELATED"/>
    <property type="match status" value="1"/>
</dbReference>
<feature type="transmembrane region" description="Helical" evidence="7">
    <location>
        <begin position="12"/>
        <end position="31"/>
    </location>
</feature>
<reference evidence="8 9" key="1">
    <citation type="journal article" date="2016" name="Nat. Commun.">
        <title>Thousands of microbial genomes shed light on interconnected biogeochemical processes in an aquifer system.</title>
        <authorList>
            <person name="Anantharaman K."/>
            <person name="Brown C.T."/>
            <person name="Hug L.A."/>
            <person name="Sharon I."/>
            <person name="Castelle C.J."/>
            <person name="Probst A.J."/>
            <person name="Thomas B.C."/>
            <person name="Singh A."/>
            <person name="Wilkins M.J."/>
            <person name="Karaoz U."/>
            <person name="Brodie E.L."/>
            <person name="Williams K.H."/>
            <person name="Hubbard S.S."/>
            <person name="Banfield J.F."/>
        </authorList>
    </citation>
    <scope>NUCLEOTIDE SEQUENCE [LARGE SCALE GENOMIC DNA]</scope>
</reference>
<evidence type="ECO:0000256" key="1">
    <source>
        <dbReference type="ARBA" id="ARBA00004651"/>
    </source>
</evidence>
<evidence type="ECO:0000313" key="8">
    <source>
        <dbReference type="EMBL" id="OGC13701.1"/>
    </source>
</evidence>
<evidence type="ECO:0000256" key="6">
    <source>
        <dbReference type="ARBA" id="ARBA00023136"/>
    </source>
</evidence>
<evidence type="ECO:0008006" key="10">
    <source>
        <dbReference type="Google" id="ProtNLM"/>
    </source>
</evidence>
<keyword evidence="2" id="KW-0813">Transport</keyword>
<gene>
    <name evidence="8" type="ORF">A2290_02075</name>
</gene>
<accession>A0A1F4RZV3</accession>
<keyword evidence="3" id="KW-1003">Cell membrane</keyword>
<dbReference type="PANTHER" id="PTHR34229">
    <property type="entry name" value="METAL TRANSPORT PROTEIN HI_1621-RELATED"/>
    <property type="match status" value="1"/>
</dbReference>
<keyword evidence="5 7" id="KW-1133">Transmembrane helix</keyword>
<dbReference type="GO" id="GO:0000041">
    <property type="term" value="P:transition metal ion transport"/>
    <property type="evidence" value="ECO:0007669"/>
    <property type="project" value="InterPro"/>
</dbReference>
<evidence type="ECO:0000256" key="5">
    <source>
        <dbReference type="ARBA" id="ARBA00022989"/>
    </source>
</evidence>
<evidence type="ECO:0000256" key="3">
    <source>
        <dbReference type="ARBA" id="ARBA00022475"/>
    </source>
</evidence>
<dbReference type="GO" id="GO:0005886">
    <property type="term" value="C:plasma membrane"/>
    <property type="evidence" value="ECO:0007669"/>
    <property type="project" value="UniProtKB-SubCell"/>
</dbReference>
<dbReference type="Pfam" id="PF01891">
    <property type="entry name" value="CbiM"/>
    <property type="match status" value="1"/>
</dbReference>
<evidence type="ECO:0000256" key="4">
    <source>
        <dbReference type="ARBA" id="ARBA00022692"/>
    </source>
</evidence>